<reference evidence="2 3" key="1">
    <citation type="submission" date="2017-10" db="EMBL/GenBank/DDBJ databases">
        <title>Comparative genomics in systemic dimorphic fungi from Ajellomycetaceae.</title>
        <authorList>
            <person name="Munoz J.F."/>
            <person name="Mcewen J.G."/>
            <person name="Clay O.K."/>
            <person name="Cuomo C.A."/>
        </authorList>
    </citation>
    <scope>NUCLEOTIDE SEQUENCE [LARGE SCALE GENOMIC DNA]</scope>
    <source>
        <strain evidence="2 3">UAMH130</strain>
    </source>
</reference>
<proteinExistence type="predicted"/>
<name>A0A2B7WJF4_9EURO</name>
<dbReference type="AlphaFoldDB" id="A0A2B7WJF4"/>
<evidence type="ECO:0000313" key="3">
    <source>
        <dbReference type="Proteomes" id="UP000224080"/>
    </source>
</evidence>
<evidence type="ECO:0000313" key="2">
    <source>
        <dbReference type="EMBL" id="PGG96885.1"/>
    </source>
</evidence>
<accession>A0A2B7WJF4</accession>
<gene>
    <name evidence="2" type="ORF">GX51_07622</name>
</gene>
<protein>
    <submittedName>
        <fullName evidence="2">Uncharacterized protein</fullName>
    </submittedName>
</protein>
<sequence length="135" mass="15717">MKLATLFRSTYFIVTAIATPFTQSEHVDVDVNVPNQSLNSANVNLQQIMFAPPYNWKPKLQLFEAVEMTYDYPSARPSVEFSYFLKLECNRISSCKSIAGVRQNNDWIGWIFNISINREDFIRDYRYSDSFAFTT</sequence>
<feature type="signal peptide" evidence="1">
    <location>
        <begin position="1"/>
        <end position="24"/>
    </location>
</feature>
<keyword evidence="3" id="KW-1185">Reference proteome</keyword>
<evidence type="ECO:0000256" key="1">
    <source>
        <dbReference type="SAM" id="SignalP"/>
    </source>
</evidence>
<organism evidence="2 3">
    <name type="scientific">Blastomyces parvus</name>
    <dbReference type="NCBI Taxonomy" id="2060905"/>
    <lineage>
        <taxon>Eukaryota</taxon>
        <taxon>Fungi</taxon>
        <taxon>Dikarya</taxon>
        <taxon>Ascomycota</taxon>
        <taxon>Pezizomycotina</taxon>
        <taxon>Eurotiomycetes</taxon>
        <taxon>Eurotiomycetidae</taxon>
        <taxon>Onygenales</taxon>
        <taxon>Ajellomycetaceae</taxon>
        <taxon>Blastomyces</taxon>
    </lineage>
</organism>
<dbReference type="Proteomes" id="UP000224080">
    <property type="component" value="Unassembled WGS sequence"/>
</dbReference>
<keyword evidence="1" id="KW-0732">Signal</keyword>
<dbReference type="EMBL" id="PDNC01000160">
    <property type="protein sequence ID" value="PGG96885.1"/>
    <property type="molecule type" value="Genomic_DNA"/>
</dbReference>
<comment type="caution">
    <text evidence="2">The sequence shown here is derived from an EMBL/GenBank/DDBJ whole genome shotgun (WGS) entry which is preliminary data.</text>
</comment>
<feature type="chain" id="PRO_5013355792" evidence="1">
    <location>
        <begin position="25"/>
        <end position="135"/>
    </location>
</feature>